<sequence>MYPENYRGITVTNTFSTVLESLLNDRIEPALLLRQSKLQRGFTEKASSLNTAFIVTQTADCYKELLRELFLLTLDAQKAFDKLNHELLFNYLYHDGICFGIWIRLHNLYRNMPIQVKWNISLLGEVKETQGVRQGAQLSTVLYKRYNNNILQTLERSDIGAKIGNMKIMTLMCADDIAVLDDKWQEEKQQKSTLKFLNIQSHAIGNVNVLKWYRRFRTFFIDIW</sequence>
<accession>A0A6J8EKD9</accession>
<dbReference type="PANTHER" id="PTHR19446">
    <property type="entry name" value="REVERSE TRANSCRIPTASES"/>
    <property type="match status" value="1"/>
</dbReference>
<evidence type="ECO:0000313" key="2">
    <source>
        <dbReference type="EMBL" id="CAC5420035.1"/>
    </source>
</evidence>
<dbReference type="Pfam" id="PF00078">
    <property type="entry name" value="RVT_1"/>
    <property type="match status" value="1"/>
</dbReference>
<dbReference type="OrthoDB" id="10014409at2759"/>
<evidence type="ECO:0000313" key="3">
    <source>
        <dbReference type="Proteomes" id="UP000507470"/>
    </source>
</evidence>
<gene>
    <name evidence="2" type="ORF">MCOR_52302</name>
</gene>
<dbReference type="SUPFAM" id="SSF56672">
    <property type="entry name" value="DNA/RNA polymerases"/>
    <property type="match status" value="1"/>
</dbReference>
<feature type="domain" description="Reverse transcriptase" evidence="1">
    <location>
        <begin position="1"/>
        <end position="224"/>
    </location>
</feature>
<evidence type="ECO:0000259" key="1">
    <source>
        <dbReference type="PROSITE" id="PS50878"/>
    </source>
</evidence>
<dbReference type="EMBL" id="CACVKT020009075">
    <property type="protein sequence ID" value="CAC5420035.1"/>
    <property type="molecule type" value="Genomic_DNA"/>
</dbReference>
<keyword evidence="3" id="KW-1185">Reference proteome</keyword>
<proteinExistence type="predicted"/>
<dbReference type="InterPro" id="IPR000477">
    <property type="entry name" value="RT_dom"/>
</dbReference>
<name>A0A6J8EKD9_MYTCO</name>
<reference evidence="2 3" key="1">
    <citation type="submission" date="2020-06" db="EMBL/GenBank/DDBJ databases">
        <authorList>
            <person name="Li R."/>
            <person name="Bekaert M."/>
        </authorList>
    </citation>
    <scope>NUCLEOTIDE SEQUENCE [LARGE SCALE GENOMIC DNA]</scope>
    <source>
        <strain evidence="3">wild</strain>
    </source>
</reference>
<dbReference type="InterPro" id="IPR043502">
    <property type="entry name" value="DNA/RNA_pol_sf"/>
</dbReference>
<dbReference type="Proteomes" id="UP000507470">
    <property type="component" value="Unassembled WGS sequence"/>
</dbReference>
<dbReference type="AlphaFoldDB" id="A0A6J8EKD9"/>
<dbReference type="PROSITE" id="PS50878">
    <property type="entry name" value="RT_POL"/>
    <property type="match status" value="1"/>
</dbReference>
<organism evidence="2 3">
    <name type="scientific">Mytilus coruscus</name>
    <name type="common">Sea mussel</name>
    <dbReference type="NCBI Taxonomy" id="42192"/>
    <lineage>
        <taxon>Eukaryota</taxon>
        <taxon>Metazoa</taxon>
        <taxon>Spiralia</taxon>
        <taxon>Lophotrochozoa</taxon>
        <taxon>Mollusca</taxon>
        <taxon>Bivalvia</taxon>
        <taxon>Autobranchia</taxon>
        <taxon>Pteriomorphia</taxon>
        <taxon>Mytilida</taxon>
        <taxon>Mytiloidea</taxon>
        <taxon>Mytilidae</taxon>
        <taxon>Mytilinae</taxon>
        <taxon>Mytilus</taxon>
    </lineage>
</organism>
<protein>
    <recommendedName>
        <fullName evidence="1">Reverse transcriptase domain-containing protein</fullName>
    </recommendedName>
</protein>